<dbReference type="EMBL" id="JAVREV010000005">
    <property type="protein sequence ID" value="MDT0443098.1"/>
    <property type="molecule type" value="Genomic_DNA"/>
</dbReference>
<sequence>MRTRLRTLMVGAAAAAGLALTGAGTGTGVAVAVPVAQDAGSTDFHALDYWQFHDHYPTHEECVAVGEEYLWPNNPTGADDYVCEAKNDGWDLWLIFAT</sequence>
<keyword evidence="1" id="KW-0732">Signal</keyword>
<dbReference type="Proteomes" id="UP001183615">
    <property type="component" value="Unassembled WGS sequence"/>
</dbReference>
<proteinExistence type="predicted"/>
<reference evidence="3" key="1">
    <citation type="submission" date="2023-07" db="EMBL/GenBank/DDBJ databases">
        <title>30 novel species of actinomycetes from the DSMZ collection.</title>
        <authorList>
            <person name="Nouioui I."/>
        </authorList>
    </citation>
    <scope>NUCLEOTIDE SEQUENCE [LARGE SCALE GENOMIC DNA]</scope>
    <source>
        <strain evidence="3">DSM 41886</strain>
    </source>
</reference>
<accession>A0ABU2S273</accession>
<dbReference type="RefSeq" id="WP_311617479.1">
    <property type="nucleotide sequence ID" value="NZ_JAVREV010000005.1"/>
</dbReference>
<protein>
    <recommendedName>
        <fullName evidence="4">Secreted protein</fullName>
    </recommendedName>
</protein>
<comment type="caution">
    <text evidence="2">The sequence shown here is derived from an EMBL/GenBank/DDBJ whole genome shotgun (WGS) entry which is preliminary data.</text>
</comment>
<keyword evidence="3" id="KW-1185">Reference proteome</keyword>
<evidence type="ECO:0000313" key="3">
    <source>
        <dbReference type="Proteomes" id="UP001183615"/>
    </source>
</evidence>
<evidence type="ECO:0000313" key="2">
    <source>
        <dbReference type="EMBL" id="MDT0443098.1"/>
    </source>
</evidence>
<feature type="chain" id="PRO_5045646444" description="Secreted protein" evidence="1">
    <location>
        <begin position="22"/>
        <end position="98"/>
    </location>
</feature>
<evidence type="ECO:0000256" key="1">
    <source>
        <dbReference type="SAM" id="SignalP"/>
    </source>
</evidence>
<name>A0ABU2S273_9ACTN</name>
<gene>
    <name evidence="2" type="ORF">RM779_10895</name>
</gene>
<evidence type="ECO:0008006" key="4">
    <source>
        <dbReference type="Google" id="ProtNLM"/>
    </source>
</evidence>
<feature type="signal peptide" evidence="1">
    <location>
        <begin position="1"/>
        <end position="21"/>
    </location>
</feature>
<organism evidence="2 3">
    <name type="scientific">Streptomyces johnsoniae</name>
    <dbReference type="NCBI Taxonomy" id="3075532"/>
    <lineage>
        <taxon>Bacteria</taxon>
        <taxon>Bacillati</taxon>
        <taxon>Actinomycetota</taxon>
        <taxon>Actinomycetes</taxon>
        <taxon>Kitasatosporales</taxon>
        <taxon>Streptomycetaceae</taxon>
        <taxon>Streptomyces</taxon>
    </lineage>
</organism>